<proteinExistence type="predicted"/>
<feature type="transmembrane region" description="Helical" evidence="1">
    <location>
        <begin position="237"/>
        <end position="260"/>
    </location>
</feature>
<protein>
    <submittedName>
        <fullName evidence="3">HupE / UreJ protein</fullName>
    </submittedName>
</protein>
<evidence type="ECO:0000256" key="1">
    <source>
        <dbReference type="SAM" id="Phobius"/>
    </source>
</evidence>
<accession>A0A0P1IHY9</accession>
<organism evidence="3 4">
    <name type="scientific">Shimia thalassica</name>
    <dbReference type="NCBI Taxonomy" id="1715693"/>
    <lineage>
        <taxon>Bacteria</taxon>
        <taxon>Pseudomonadati</taxon>
        <taxon>Pseudomonadota</taxon>
        <taxon>Alphaproteobacteria</taxon>
        <taxon>Rhodobacterales</taxon>
        <taxon>Roseobacteraceae</taxon>
    </lineage>
</organism>
<evidence type="ECO:0000256" key="2">
    <source>
        <dbReference type="SAM" id="SignalP"/>
    </source>
</evidence>
<dbReference type="InterPro" id="IPR032809">
    <property type="entry name" value="Put_HupE_UreJ"/>
</dbReference>
<feature type="transmembrane region" description="Helical" evidence="1">
    <location>
        <begin position="312"/>
        <end position="331"/>
    </location>
</feature>
<feature type="transmembrane region" description="Helical" evidence="1">
    <location>
        <begin position="280"/>
        <end position="300"/>
    </location>
</feature>
<dbReference type="STRING" id="1715693.PH7735_03870"/>
<keyword evidence="4" id="KW-1185">Reference proteome</keyword>
<keyword evidence="1" id="KW-1133">Transmembrane helix</keyword>
<keyword evidence="1" id="KW-0472">Membrane</keyword>
<feature type="transmembrane region" description="Helical" evidence="1">
    <location>
        <begin position="154"/>
        <end position="172"/>
    </location>
</feature>
<dbReference type="AlphaFoldDB" id="A0A0P1IHY9"/>
<dbReference type="GeneID" id="83882838"/>
<keyword evidence="1" id="KW-0812">Transmembrane</keyword>
<dbReference type="Proteomes" id="UP000051870">
    <property type="component" value="Unassembled WGS sequence"/>
</dbReference>
<sequence>MSFLRQVFVTLFLVLAGVTSASAHALEPGYLQMTQLTPETWQVFWRKPDVTGAPMKITARLPETCSPAEGDAPKFDGSAWVSSWLAECPSGIAGATISIPGLEAQRTDVLLRMQSLDLPLTTIRLTPNEIAYTVPETLTGGEVFASYLGLGFEHILEGWDHLLFVFALLVLIRDFRRLVGAITAFTIAHSITLALASMGLIQVPGPPVESIIALSIVFLAIEILKHEQGQYRLSERYPWVVSFSFGLLHGLGFAGALSDIGLPYGEIPTALLAFNVGVELGQLTFVVAVLAFYAVVRAALPAVGRQFRTAHTPGNIFMGYAIGGVATFWLVERVSGF</sequence>
<feature type="transmembrane region" description="Helical" evidence="1">
    <location>
        <begin position="207"/>
        <end position="225"/>
    </location>
</feature>
<dbReference type="EMBL" id="CYTW01000007">
    <property type="protein sequence ID" value="CUK14084.1"/>
    <property type="molecule type" value="Genomic_DNA"/>
</dbReference>
<gene>
    <name evidence="3" type="ORF">PH7735_03870</name>
</gene>
<dbReference type="RefSeq" id="WP_058313036.1">
    <property type="nucleotide sequence ID" value="NZ_CYTW01000007.1"/>
</dbReference>
<evidence type="ECO:0000313" key="3">
    <source>
        <dbReference type="EMBL" id="CUK14084.1"/>
    </source>
</evidence>
<feature type="chain" id="PRO_5006065296" evidence="2">
    <location>
        <begin position="26"/>
        <end position="337"/>
    </location>
</feature>
<dbReference type="Pfam" id="PF13795">
    <property type="entry name" value="HupE_UreJ_2"/>
    <property type="match status" value="1"/>
</dbReference>
<feature type="signal peptide" evidence="2">
    <location>
        <begin position="1"/>
        <end position="25"/>
    </location>
</feature>
<evidence type="ECO:0000313" key="4">
    <source>
        <dbReference type="Proteomes" id="UP000051870"/>
    </source>
</evidence>
<reference evidence="4" key="1">
    <citation type="submission" date="2015-09" db="EMBL/GenBank/DDBJ databases">
        <authorList>
            <person name="Rodrigo-Torres Lidia"/>
            <person name="Arahal R.David."/>
        </authorList>
    </citation>
    <scope>NUCLEOTIDE SEQUENCE [LARGE SCALE GENOMIC DNA]</scope>
    <source>
        <strain evidence="4">CECT 7735</strain>
    </source>
</reference>
<name>A0A0P1IHY9_9RHOB</name>
<feature type="transmembrane region" description="Helical" evidence="1">
    <location>
        <begin position="179"/>
        <end position="201"/>
    </location>
</feature>
<keyword evidence="2" id="KW-0732">Signal</keyword>